<dbReference type="CDD" id="cd21650">
    <property type="entry name" value="CrtA-like"/>
    <property type="match status" value="1"/>
</dbReference>
<evidence type="ECO:0008006" key="5">
    <source>
        <dbReference type="Google" id="ProtNLM"/>
    </source>
</evidence>
<accession>A0A2X2VSC2</accession>
<organism evidence="2 4">
    <name type="scientific">Chryseobacterium jejuense</name>
    <dbReference type="NCBI Taxonomy" id="445960"/>
    <lineage>
        <taxon>Bacteria</taxon>
        <taxon>Pseudomonadati</taxon>
        <taxon>Bacteroidota</taxon>
        <taxon>Flavobacteriia</taxon>
        <taxon>Flavobacteriales</taxon>
        <taxon>Weeksellaceae</taxon>
        <taxon>Chryseobacterium group</taxon>
        <taxon>Chryseobacterium</taxon>
    </lineage>
</organism>
<gene>
    <name evidence="2" type="ORF">NCTC13492_00038</name>
    <name evidence="1" type="ORF">SAMN05421542_4296</name>
</gene>
<dbReference type="AlphaFoldDB" id="A0A2X2VSC2"/>
<name>A0A2X2VSC2_CHRJE</name>
<reference evidence="1 3" key="1">
    <citation type="submission" date="2016-10" db="EMBL/GenBank/DDBJ databases">
        <authorList>
            <person name="Varghese N."/>
            <person name="Submissions S."/>
        </authorList>
    </citation>
    <scope>NUCLEOTIDE SEQUENCE [LARGE SCALE GENOMIC DNA]</scope>
    <source>
        <strain evidence="1 3">DSM 19299</strain>
    </source>
</reference>
<dbReference type="EMBL" id="UAWB01000001">
    <property type="protein sequence ID" value="SQB26375.1"/>
    <property type="molecule type" value="Genomic_DNA"/>
</dbReference>
<dbReference type="Proteomes" id="UP000199426">
    <property type="component" value="Unassembled WGS sequence"/>
</dbReference>
<evidence type="ECO:0000313" key="2">
    <source>
        <dbReference type="EMBL" id="SQB26375.1"/>
    </source>
</evidence>
<dbReference type="STRING" id="445960.SAMN05421542_4296"/>
<keyword evidence="3" id="KW-1185">Reference proteome</keyword>
<reference evidence="2 4" key="2">
    <citation type="submission" date="2018-06" db="EMBL/GenBank/DDBJ databases">
        <authorList>
            <consortium name="Pathogen Informatics"/>
            <person name="Doyle S."/>
        </authorList>
    </citation>
    <scope>NUCLEOTIDE SEQUENCE [LARGE SCALE GENOMIC DNA]</scope>
    <source>
        <strain evidence="2 4">NCTC13492</strain>
    </source>
</reference>
<dbReference type="InterPro" id="IPR049574">
    <property type="entry name" value="CrtA-like"/>
</dbReference>
<evidence type="ECO:0000313" key="1">
    <source>
        <dbReference type="EMBL" id="SDJ74568.1"/>
    </source>
</evidence>
<dbReference type="EMBL" id="FNEG01000008">
    <property type="protein sequence ID" value="SDJ74568.1"/>
    <property type="molecule type" value="Genomic_DNA"/>
</dbReference>
<evidence type="ECO:0000313" key="3">
    <source>
        <dbReference type="Proteomes" id="UP000199426"/>
    </source>
</evidence>
<evidence type="ECO:0000313" key="4">
    <source>
        <dbReference type="Proteomes" id="UP000251670"/>
    </source>
</evidence>
<sequence>MGFDIWSGAEIWWGKDYYSLVLKTNTITKMSVFTYHLVKTDYLSALRILFSSPKSRNISGLIHAEIMTVMTLGSPIFSPSRMLIRQIAVFAQWEDESDIENFLAKDSLGKILSEGWHTRLTFMRKWGKFNKFEIPDETAEFENPNSPVVAVTIARMKFLEIPRFIHWGRPVEKLVRDHPATTLSLASIKFPNTISTFSIWKNQKEMTDMVHGHSKVPKPERHANAMKERDRKDFHFEFTTLRFKPISEFGEWNGQHNIIPYLKNN</sequence>
<protein>
    <recommendedName>
        <fullName evidence="5">Spheroidene monooxygenase</fullName>
    </recommendedName>
</protein>
<proteinExistence type="predicted"/>
<dbReference type="Proteomes" id="UP000251670">
    <property type="component" value="Unassembled WGS sequence"/>
</dbReference>